<evidence type="ECO:0000256" key="3">
    <source>
        <dbReference type="ARBA" id="ARBA00022989"/>
    </source>
</evidence>
<keyword evidence="4 5" id="KW-0472">Membrane</keyword>
<protein>
    <submittedName>
        <fullName evidence="6">Amino acid permease</fullName>
    </submittedName>
</protein>
<dbReference type="GO" id="GO:0015179">
    <property type="term" value="F:L-amino acid transmembrane transporter activity"/>
    <property type="evidence" value="ECO:0007669"/>
    <property type="project" value="TreeGrafter"/>
</dbReference>
<evidence type="ECO:0000256" key="4">
    <source>
        <dbReference type="ARBA" id="ARBA00023136"/>
    </source>
</evidence>
<evidence type="ECO:0000256" key="5">
    <source>
        <dbReference type="SAM" id="Phobius"/>
    </source>
</evidence>
<accession>A0A7S7SLS7</accession>
<feature type="transmembrane region" description="Helical" evidence="5">
    <location>
        <begin position="175"/>
        <end position="194"/>
    </location>
</feature>
<feature type="transmembrane region" description="Helical" evidence="5">
    <location>
        <begin position="41"/>
        <end position="61"/>
    </location>
</feature>
<reference evidence="6 7" key="1">
    <citation type="submission" date="2020-10" db="EMBL/GenBank/DDBJ databases">
        <title>Complete genome sequence of Paludibaculum fermentans P105T, a facultatively anaerobic acidobacterium capable of dissimilatory Fe(III) reduction.</title>
        <authorList>
            <person name="Dedysh S.N."/>
            <person name="Beletsky A.V."/>
            <person name="Kulichevskaya I.S."/>
            <person name="Mardanov A.V."/>
            <person name="Ravin N.V."/>
        </authorList>
    </citation>
    <scope>NUCLEOTIDE SEQUENCE [LARGE SCALE GENOMIC DNA]</scope>
    <source>
        <strain evidence="6 7">P105</strain>
    </source>
</reference>
<feature type="transmembrane region" description="Helical" evidence="5">
    <location>
        <begin position="400"/>
        <end position="422"/>
    </location>
</feature>
<proteinExistence type="predicted"/>
<keyword evidence="7" id="KW-1185">Reference proteome</keyword>
<dbReference type="KEGG" id="pfer:IRI77_04120"/>
<feature type="transmembrane region" description="Helical" evidence="5">
    <location>
        <begin position="365"/>
        <end position="388"/>
    </location>
</feature>
<comment type="subcellular location">
    <subcellularLocation>
        <location evidence="1">Membrane</location>
        <topology evidence="1">Multi-pass membrane protein</topology>
    </subcellularLocation>
</comment>
<sequence>MAQLRRDLGLWGAASIVVGTVIGSGIFLVPKTMIQQVGDPWMLFAVWIFGGILSLAGALTYAELAAMLPEAGGEYNYLSEAYGPFWGFLYGWTQMWVAKSGSIATLATGFYLYLANFRPELGVTAFVIPLPLGENFAPLEVRTGQLFAIALILALAVLNWFGVKVGGGVQIGVTILKVGLIGGIIGVGIFGSSGPNAGGAFVGATGGTAGFFAALVAALWAYDGWNNVSMVSSEVKNPQRNLPLALIYGTFAVVAIYLATNFAYFHVLNANEVGHSDRVAATMMHRVLGNWGANAVSIAAMVSIFAALNGSILTGSRVPYALARDGYFFRRFAAVNEAHRTPGFSILALSGWSCVLLLSGRYDQLLNLVIFPSWILYGMATAAVIVLRRKRPDLHRPYRTLGYPVVPVLFVLVAVLLLYFTLRNSPRESILGLVLIAAGFPFYRHWKRQLAKGH</sequence>
<dbReference type="PANTHER" id="PTHR11785">
    <property type="entry name" value="AMINO ACID TRANSPORTER"/>
    <property type="match status" value="1"/>
</dbReference>
<dbReference type="InterPro" id="IPR002293">
    <property type="entry name" value="AA/rel_permease1"/>
</dbReference>
<dbReference type="PIRSF" id="PIRSF006060">
    <property type="entry name" value="AA_transporter"/>
    <property type="match status" value="1"/>
</dbReference>
<feature type="transmembrane region" description="Helical" evidence="5">
    <location>
        <begin position="144"/>
        <end position="163"/>
    </location>
</feature>
<keyword evidence="2 5" id="KW-0812">Transmembrane</keyword>
<feature type="transmembrane region" description="Helical" evidence="5">
    <location>
        <begin position="200"/>
        <end position="222"/>
    </location>
</feature>
<keyword evidence="3 5" id="KW-1133">Transmembrane helix</keyword>
<feature type="transmembrane region" description="Helical" evidence="5">
    <location>
        <begin position="12"/>
        <end position="29"/>
    </location>
</feature>
<dbReference type="AlphaFoldDB" id="A0A7S7SLS7"/>
<feature type="transmembrane region" description="Helical" evidence="5">
    <location>
        <begin position="428"/>
        <end position="446"/>
    </location>
</feature>
<evidence type="ECO:0000256" key="1">
    <source>
        <dbReference type="ARBA" id="ARBA00004141"/>
    </source>
</evidence>
<feature type="transmembrane region" description="Helical" evidence="5">
    <location>
        <begin position="242"/>
        <end position="267"/>
    </location>
</feature>
<dbReference type="PANTHER" id="PTHR11785:SF512">
    <property type="entry name" value="SOBREMESA, ISOFORM B"/>
    <property type="match status" value="1"/>
</dbReference>
<evidence type="ECO:0000313" key="7">
    <source>
        <dbReference type="Proteomes" id="UP000593892"/>
    </source>
</evidence>
<dbReference type="EMBL" id="CP063849">
    <property type="protein sequence ID" value="QOY89153.1"/>
    <property type="molecule type" value="Genomic_DNA"/>
</dbReference>
<organism evidence="6 7">
    <name type="scientific">Paludibaculum fermentans</name>
    <dbReference type="NCBI Taxonomy" id="1473598"/>
    <lineage>
        <taxon>Bacteria</taxon>
        <taxon>Pseudomonadati</taxon>
        <taxon>Acidobacteriota</taxon>
        <taxon>Terriglobia</taxon>
        <taxon>Bryobacterales</taxon>
        <taxon>Bryobacteraceae</taxon>
        <taxon>Paludibaculum</taxon>
    </lineage>
</organism>
<name>A0A7S7SLS7_PALFE</name>
<evidence type="ECO:0000256" key="2">
    <source>
        <dbReference type="ARBA" id="ARBA00022692"/>
    </source>
</evidence>
<feature type="transmembrane region" description="Helical" evidence="5">
    <location>
        <begin position="287"/>
        <end position="308"/>
    </location>
</feature>
<dbReference type="Pfam" id="PF13520">
    <property type="entry name" value="AA_permease_2"/>
    <property type="match status" value="1"/>
</dbReference>
<dbReference type="RefSeq" id="WP_194450815.1">
    <property type="nucleotide sequence ID" value="NZ_CP063849.1"/>
</dbReference>
<dbReference type="Proteomes" id="UP000593892">
    <property type="component" value="Chromosome"/>
</dbReference>
<dbReference type="Gene3D" id="1.20.1740.10">
    <property type="entry name" value="Amino acid/polyamine transporter I"/>
    <property type="match status" value="1"/>
</dbReference>
<dbReference type="InterPro" id="IPR050598">
    <property type="entry name" value="AminoAcid_Transporter"/>
</dbReference>
<evidence type="ECO:0000313" key="6">
    <source>
        <dbReference type="EMBL" id="QOY89153.1"/>
    </source>
</evidence>
<gene>
    <name evidence="6" type="ORF">IRI77_04120</name>
</gene>
<feature type="transmembrane region" description="Helical" evidence="5">
    <location>
        <begin position="341"/>
        <end position="359"/>
    </location>
</feature>
<dbReference type="GO" id="GO:0016020">
    <property type="term" value="C:membrane"/>
    <property type="evidence" value="ECO:0007669"/>
    <property type="project" value="UniProtKB-SubCell"/>
</dbReference>